<organism evidence="2 3">
    <name type="scientific">Arthrobacter mangrovi</name>
    <dbReference type="NCBI Taxonomy" id="2966350"/>
    <lineage>
        <taxon>Bacteria</taxon>
        <taxon>Bacillati</taxon>
        <taxon>Actinomycetota</taxon>
        <taxon>Actinomycetes</taxon>
        <taxon>Micrococcales</taxon>
        <taxon>Micrococcaceae</taxon>
        <taxon>Arthrobacter</taxon>
    </lineage>
</organism>
<sequence length="190" mass="21846">MNMRLIYTRDIEIAGQDRHALAARVGSGELIRLRRGVYAEAAPFEQLPRWEQQRIRIDAVIGTSRRDRALIRQSAAAIWGIPVIRQPVDDPQGSRVGILDFYWPLQNLAGEFDGAVKYSRDAYLKGNAPAGAVVREKRREDRIRATGIQVSRWMWDDIWQSDSTEPACLVSILHRAGLRQDRWSNYWTNM</sequence>
<name>A0ABQ5MQI0_9MICC</name>
<dbReference type="EMBL" id="BRVS01000003">
    <property type="protein sequence ID" value="GLB66244.1"/>
    <property type="molecule type" value="Genomic_DNA"/>
</dbReference>
<dbReference type="Proteomes" id="UP001209654">
    <property type="component" value="Unassembled WGS sequence"/>
</dbReference>
<protein>
    <recommendedName>
        <fullName evidence="1">AbiEi antitoxin N-terminal domain-containing protein</fullName>
    </recommendedName>
</protein>
<keyword evidence="3" id="KW-1185">Reference proteome</keyword>
<evidence type="ECO:0000313" key="2">
    <source>
        <dbReference type="EMBL" id="GLB66244.1"/>
    </source>
</evidence>
<reference evidence="2 3" key="1">
    <citation type="journal article" date="2023" name="Int. J. Syst. Evol. Microbiol.">
        <title>Arthrobacter mangrovi sp. nov., an actinobacterium isolated from the rhizosphere of a mangrove.</title>
        <authorList>
            <person name="Hamada M."/>
            <person name="Saitou S."/>
            <person name="Enomoto N."/>
            <person name="Nanri K."/>
            <person name="Hidaka K."/>
            <person name="Miura T."/>
            <person name="Tamura T."/>
        </authorList>
    </citation>
    <scope>NUCLEOTIDE SEQUENCE [LARGE SCALE GENOMIC DNA]</scope>
    <source>
        <strain evidence="2 3">NBRC 112813</strain>
    </source>
</reference>
<comment type="caution">
    <text evidence="2">The sequence shown here is derived from an EMBL/GenBank/DDBJ whole genome shotgun (WGS) entry which is preliminary data.</text>
</comment>
<evidence type="ECO:0000313" key="3">
    <source>
        <dbReference type="Proteomes" id="UP001209654"/>
    </source>
</evidence>
<feature type="domain" description="AbiEi antitoxin N-terminal" evidence="1">
    <location>
        <begin position="5"/>
        <end position="40"/>
    </location>
</feature>
<evidence type="ECO:0000259" key="1">
    <source>
        <dbReference type="Pfam" id="PF13338"/>
    </source>
</evidence>
<gene>
    <name evidence="2" type="ORF">AHIS1636_06830</name>
</gene>
<dbReference type="Pfam" id="PF13338">
    <property type="entry name" value="AbiEi_4"/>
    <property type="match status" value="1"/>
</dbReference>
<accession>A0ABQ5MQI0</accession>
<dbReference type="InterPro" id="IPR025159">
    <property type="entry name" value="AbiEi_N"/>
</dbReference>
<proteinExistence type="predicted"/>